<accession>A0A9J6PZY1</accession>
<dbReference type="RefSeq" id="WP_267144329.1">
    <property type="nucleotide sequence ID" value="NZ_JAODIL010000081.1"/>
</dbReference>
<reference evidence="1" key="1">
    <citation type="submission" date="2022-09" db="EMBL/GenBank/DDBJ databases">
        <title>Winslowiella arboricola sp. nov., isolated from bleeding cankers on broadleaf hosts.</title>
        <authorList>
            <person name="Brady C."/>
            <person name="Kaur S."/>
            <person name="Crampton B."/>
            <person name="Maddock D."/>
            <person name="Arnold D."/>
            <person name="Denman S."/>
        </authorList>
    </citation>
    <scope>NUCLEOTIDE SEQUENCE</scope>
    <source>
        <strain evidence="1">BAC 15a-03b</strain>
    </source>
</reference>
<comment type="caution">
    <text evidence="1">The sequence shown here is derived from an EMBL/GenBank/DDBJ whole genome shotgun (WGS) entry which is preliminary data.</text>
</comment>
<dbReference type="AlphaFoldDB" id="A0A9J6PZY1"/>
<keyword evidence="2" id="KW-1185">Reference proteome</keyword>
<organism evidence="1 2">
    <name type="scientific">Winslowiella arboricola</name>
    <dbReference type="NCBI Taxonomy" id="2978220"/>
    <lineage>
        <taxon>Bacteria</taxon>
        <taxon>Pseudomonadati</taxon>
        <taxon>Pseudomonadota</taxon>
        <taxon>Gammaproteobacteria</taxon>
        <taxon>Enterobacterales</taxon>
        <taxon>Erwiniaceae</taxon>
        <taxon>Winslowiella</taxon>
    </lineage>
</organism>
<name>A0A9J6PZY1_9GAMM</name>
<protein>
    <recommendedName>
        <fullName evidence="3">DUF551 domain-containing protein</fullName>
    </recommendedName>
</protein>
<gene>
    <name evidence="1" type="ORF">N5923_23530</name>
</gene>
<evidence type="ECO:0000313" key="1">
    <source>
        <dbReference type="EMBL" id="MCU5780468.1"/>
    </source>
</evidence>
<dbReference type="EMBL" id="JAODIM010000043">
    <property type="protein sequence ID" value="MCU5780468.1"/>
    <property type="molecule type" value="Genomic_DNA"/>
</dbReference>
<evidence type="ECO:0008006" key="3">
    <source>
        <dbReference type="Google" id="ProtNLM"/>
    </source>
</evidence>
<proteinExistence type="predicted"/>
<sequence length="61" mass="7316">MEWIDLEKQTPEDEQRCVVFTDDGEYKTAVYQEDAGDFSDLDWDERIYDVKAWTPLYECTI</sequence>
<evidence type="ECO:0000313" key="2">
    <source>
        <dbReference type="Proteomes" id="UP001064262"/>
    </source>
</evidence>
<dbReference type="Proteomes" id="UP001064262">
    <property type="component" value="Unassembled WGS sequence"/>
</dbReference>